<evidence type="ECO:0000313" key="1">
    <source>
        <dbReference type="EMBL" id="CUG06480.1"/>
    </source>
</evidence>
<accession>A0A0S4IXK7</accession>
<name>A0A0S4IXK7_BODSA</name>
<dbReference type="Proteomes" id="UP000051952">
    <property type="component" value="Unassembled WGS sequence"/>
</dbReference>
<protein>
    <submittedName>
        <fullName evidence="1">Uncharacterized protein</fullName>
    </submittedName>
</protein>
<gene>
    <name evidence="1" type="ORF">BSAL_72870</name>
</gene>
<proteinExistence type="predicted"/>
<organism evidence="1 2">
    <name type="scientific">Bodo saltans</name>
    <name type="common">Flagellated protozoan</name>
    <dbReference type="NCBI Taxonomy" id="75058"/>
    <lineage>
        <taxon>Eukaryota</taxon>
        <taxon>Discoba</taxon>
        <taxon>Euglenozoa</taxon>
        <taxon>Kinetoplastea</taxon>
        <taxon>Metakinetoplastina</taxon>
        <taxon>Eubodonida</taxon>
        <taxon>Bodonidae</taxon>
        <taxon>Bodo</taxon>
    </lineage>
</organism>
<keyword evidence="2" id="KW-1185">Reference proteome</keyword>
<dbReference type="AlphaFoldDB" id="A0A0S4IXK7"/>
<dbReference type="EMBL" id="CYKH01000589">
    <property type="protein sequence ID" value="CUG06480.1"/>
    <property type="molecule type" value="Genomic_DNA"/>
</dbReference>
<dbReference type="VEuPathDB" id="TriTrypDB:BSAL_72870"/>
<evidence type="ECO:0000313" key="2">
    <source>
        <dbReference type="Proteomes" id="UP000051952"/>
    </source>
</evidence>
<reference evidence="2" key="1">
    <citation type="submission" date="2015-09" db="EMBL/GenBank/DDBJ databases">
        <authorList>
            <consortium name="Pathogen Informatics"/>
        </authorList>
    </citation>
    <scope>NUCLEOTIDE SEQUENCE [LARGE SCALE GENOMIC DNA]</scope>
    <source>
        <strain evidence="2">Lake Konstanz</strain>
    </source>
</reference>
<sequence length="232" mass="25821">MQRSITLEGRAATGPQFAKVYVRLVDWSVAEAQPTGYEHPTWADPFVLTEINLNGTVEELTTVAVCRWGRSVISSASLYLANGGGRMLEWYASEDGVGHQTAADISPARLSPLEPSMPISSIPRFELPLAFVLMTKPSSFVPKEVVVDILGALQDRVIREKEAPLQAVKDRREHQKALDEQRKIRIAEMEDAQRRRDVKAILQSHQREDARLVQMHHIKNSSLSSLSAAPTS</sequence>